<dbReference type="AlphaFoldDB" id="A0AAV7XNQ6"/>
<dbReference type="GO" id="GO:0005737">
    <property type="term" value="C:cytoplasm"/>
    <property type="evidence" value="ECO:0007669"/>
    <property type="project" value="TreeGrafter"/>
</dbReference>
<evidence type="ECO:0000259" key="2">
    <source>
        <dbReference type="Pfam" id="PF11838"/>
    </source>
</evidence>
<evidence type="ECO:0000256" key="1">
    <source>
        <dbReference type="ARBA" id="ARBA00010136"/>
    </source>
</evidence>
<dbReference type="GO" id="GO:0005615">
    <property type="term" value="C:extracellular space"/>
    <property type="evidence" value="ECO:0007669"/>
    <property type="project" value="TreeGrafter"/>
</dbReference>
<name>A0AAV7XNQ6_9NEOP</name>
<gene>
    <name evidence="3" type="ORF">ONE63_007416</name>
</gene>
<dbReference type="GO" id="GO:0006508">
    <property type="term" value="P:proteolysis"/>
    <property type="evidence" value="ECO:0007669"/>
    <property type="project" value="TreeGrafter"/>
</dbReference>
<dbReference type="Proteomes" id="UP001075354">
    <property type="component" value="Chromosome 5"/>
</dbReference>
<dbReference type="GO" id="GO:0042277">
    <property type="term" value="F:peptide binding"/>
    <property type="evidence" value="ECO:0007669"/>
    <property type="project" value="TreeGrafter"/>
</dbReference>
<dbReference type="InterPro" id="IPR024571">
    <property type="entry name" value="ERAP1-like_C_dom"/>
</dbReference>
<dbReference type="PANTHER" id="PTHR11533">
    <property type="entry name" value="PROTEASE M1 ZINC METALLOPROTEASE"/>
    <property type="match status" value="1"/>
</dbReference>
<feature type="domain" description="ERAP1-like C-terminal" evidence="2">
    <location>
        <begin position="119"/>
        <end position="280"/>
    </location>
</feature>
<organism evidence="3 4">
    <name type="scientific">Megalurothrips usitatus</name>
    <name type="common">bean blossom thrips</name>
    <dbReference type="NCBI Taxonomy" id="439358"/>
    <lineage>
        <taxon>Eukaryota</taxon>
        <taxon>Metazoa</taxon>
        <taxon>Ecdysozoa</taxon>
        <taxon>Arthropoda</taxon>
        <taxon>Hexapoda</taxon>
        <taxon>Insecta</taxon>
        <taxon>Pterygota</taxon>
        <taxon>Neoptera</taxon>
        <taxon>Paraneoptera</taxon>
        <taxon>Thysanoptera</taxon>
        <taxon>Terebrantia</taxon>
        <taxon>Thripoidea</taxon>
        <taxon>Thripidae</taxon>
        <taxon>Megalurothrips</taxon>
    </lineage>
</organism>
<dbReference type="GO" id="GO:0008270">
    <property type="term" value="F:zinc ion binding"/>
    <property type="evidence" value="ECO:0007669"/>
    <property type="project" value="TreeGrafter"/>
</dbReference>
<protein>
    <recommendedName>
        <fullName evidence="2">ERAP1-like C-terminal domain-containing protein</fullName>
    </recommendedName>
</protein>
<evidence type="ECO:0000313" key="4">
    <source>
        <dbReference type="Proteomes" id="UP001075354"/>
    </source>
</evidence>
<dbReference type="Gene3D" id="2.60.40.1910">
    <property type="match status" value="1"/>
</dbReference>
<evidence type="ECO:0000313" key="3">
    <source>
        <dbReference type="EMBL" id="KAJ1527435.1"/>
    </source>
</evidence>
<dbReference type="Pfam" id="PF11838">
    <property type="entry name" value="ERAP1_C"/>
    <property type="match status" value="1"/>
</dbReference>
<sequence>MQVVSPPRRGPAPTGYTGRVGWLPRPVAQIMRGWVHQRGYPIINVYRNLETGVVTINQRRFLAVAGAGGSVACNATTSAWWIPSPSSAGGAAPAADTVFWVPPTCANITLPVKVARDDWLVLNSGLIGLYRVRYDARTLTQLSKLPRAAWLQMAPVTRLQLVSDSLDLARLGRAPYQTVLRMLSLLGRDPNPMVWRAALPHLIMLQRQLRTRRDGVALRSWLQDLVSPHAPSIGFTTRPQDTPNQASLRVKVTTLACLADHAVCQRKAKKALKQFMAGNTDAM</sequence>
<dbReference type="GO" id="GO:0016020">
    <property type="term" value="C:membrane"/>
    <property type="evidence" value="ECO:0007669"/>
    <property type="project" value="TreeGrafter"/>
</dbReference>
<comment type="similarity">
    <text evidence="1">Belongs to the peptidase M1 family.</text>
</comment>
<dbReference type="EMBL" id="JAPTSV010000005">
    <property type="protein sequence ID" value="KAJ1527435.1"/>
    <property type="molecule type" value="Genomic_DNA"/>
</dbReference>
<dbReference type="InterPro" id="IPR050344">
    <property type="entry name" value="Peptidase_M1_aminopeptidases"/>
</dbReference>
<keyword evidence="4" id="KW-1185">Reference proteome</keyword>
<dbReference type="PANTHER" id="PTHR11533:SF299">
    <property type="entry name" value="AMINOPEPTIDASE"/>
    <property type="match status" value="1"/>
</dbReference>
<dbReference type="Gene3D" id="1.25.50.20">
    <property type="match status" value="1"/>
</dbReference>
<dbReference type="GO" id="GO:0043171">
    <property type="term" value="P:peptide catabolic process"/>
    <property type="evidence" value="ECO:0007669"/>
    <property type="project" value="TreeGrafter"/>
</dbReference>
<reference evidence="3" key="1">
    <citation type="submission" date="2022-12" db="EMBL/GenBank/DDBJ databases">
        <title>Chromosome-level genome assembly of the bean flower thrips Megalurothrips usitatus.</title>
        <authorList>
            <person name="Ma L."/>
            <person name="Liu Q."/>
            <person name="Li H."/>
            <person name="Cai W."/>
        </authorList>
    </citation>
    <scope>NUCLEOTIDE SEQUENCE</scope>
    <source>
        <strain evidence="3">Cailab_2022a</strain>
    </source>
</reference>
<comment type="caution">
    <text evidence="3">The sequence shown here is derived from an EMBL/GenBank/DDBJ whole genome shotgun (WGS) entry which is preliminary data.</text>
</comment>
<accession>A0AAV7XNQ6</accession>
<proteinExistence type="inferred from homology"/>
<dbReference type="GO" id="GO:0070006">
    <property type="term" value="F:metalloaminopeptidase activity"/>
    <property type="evidence" value="ECO:0007669"/>
    <property type="project" value="TreeGrafter"/>
</dbReference>